<dbReference type="InterPro" id="IPR036388">
    <property type="entry name" value="WH-like_DNA-bd_sf"/>
</dbReference>
<feature type="domain" description="RecX second three-helical" evidence="7">
    <location>
        <begin position="108"/>
        <end position="149"/>
    </location>
</feature>
<feature type="domain" description="RecX third three-helical" evidence="8">
    <location>
        <begin position="212"/>
        <end position="259"/>
    </location>
</feature>
<evidence type="ECO:0000313" key="11">
    <source>
        <dbReference type="Proteomes" id="UP000813384"/>
    </source>
</evidence>
<gene>
    <name evidence="6 10" type="primary">recX</name>
    <name evidence="10" type="ORF">K8V42_01810</name>
</gene>
<dbReference type="InterPro" id="IPR053925">
    <property type="entry name" value="RecX_HTH_3rd"/>
</dbReference>
<organism evidence="10 11">
    <name type="scientific">Enterococcus aquimarinus</name>
    <dbReference type="NCBI Taxonomy" id="328396"/>
    <lineage>
        <taxon>Bacteria</taxon>
        <taxon>Bacillati</taxon>
        <taxon>Bacillota</taxon>
        <taxon>Bacilli</taxon>
        <taxon>Lactobacillales</taxon>
        <taxon>Enterococcaceae</taxon>
        <taxon>Enterococcus</taxon>
    </lineage>
</organism>
<sequence length="267" mass="31495">MNKMIIKQIKVGKNNFYTVTFETGEKVKVSEDLLVRYRLLKGTEITPELFEELKSSAGFDMGLQMAYNYVSYQLRSELEMLQYLKKKEILTQDAQRVIERLKELRLIDDLVFAQSYVRTQIRMSDKGPFHLTQQLKQKGIPEDFILQALDLYSEETQNDVALKAAEKIWNKNHSRSHRENLNKVRSTLMQKGFGAEVIQFVLGELPQEKDEESEWDNLVKEGHKALRRHQRLAYRPRVQKIKNQLYQKGFAMDQIQQFIDEEVTDEE</sequence>
<dbReference type="AlphaFoldDB" id="A0A9E3ZS45"/>
<dbReference type="GO" id="GO:0005737">
    <property type="term" value="C:cytoplasm"/>
    <property type="evidence" value="ECO:0007669"/>
    <property type="project" value="UniProtKB-SubCell"/>
</dbReference>
<dbReference type="Proteomes" id="UP000813384">
    <property type="component" value="Unassembled WGS sequence"/>
</dbReference>
<reference evidence="10" key="1">
    <citation type="journal article" date="2021" name="PeerJ">
        <title>Extensive microbial diversity within the chicken gut microbiome revealed by metagenomics and culture.</title>
        <authorList>
            <person name="Gilroy R."/>
            <person name="Ravi A."/>
            <person name="Getino M."/>
            <person name="Pursley I."/>
            <person name="Horton D.L."/>
            <person name="Alikhan N.F."/>
            <person name="Baker D."/>
            <person name="Gharbi K."/>
            <person name="Hall N."/>
            <person name="Watson M."/>
            <person name="Adriaenssens E.M."/>
            <person name="Foster-Nyarko E."/>
            <person name="Jarju S."/>
            <person name="Secka A."/>
            <person name="Antonio M."/>
            <person name="Oren A."/>
            <person name="Chaudhuri R.R."/>
            <person name="La Ragione R."/>
            <person name="Hildebrand F."/>
            <person name="Pallen M.J."/>
        </authorList>
    </citation>
    <scope>NUCLEOTIDE SEQUENCE</scope>
    <source>
        <strain evidence="10">150</strain>
    </source>
</reference>
<dbReference type="InterPro" id="IPR053926">
    <property type="entry name" value="RecX_HTH_1st"/>
</dbReference>
<reference evidence="10" key="2">
    <citation type="submission" date="2021-11" db="EMBL/GenBank/DDBJ databases">
        <authorList>
            <person name="Gilroy R."/>
        </authorList>
    </citation>
    <scope>NUCLEOTIDE SEQUENCE</scope>
    <source>
        <strain evidence="10">150</strain>
    </source>
</reference>
<accession>A0A9E3ZS45</accession>
<dbReference type="InterPro" id="IPR003783">
    <property type="entry name" value="Regulatory_RecX"/>
</dbReference>
<dbReference type="Pfam" id="PF02631">
    <property type="entry name" value="RecX_HTH2"/>
    <property type="match status" value="1"/>
</dbReference>
<name>A0A9E3ZS45_9ENTE</name>
<evidence type="ECO:0000256" key="4">
    <source>
        <dbReference type="ARBA" id="ARBA00018111"/>
    </source>
</evidence>
<dbReference type="Pfam" id="PF21982">
    <property type="entry name" value="RecX_HTH1"/>
    <property type="match status" value="1"/>
</dbReference>
<comment type="caution">
    <text evidence="10">The sequence shown here is derived from an EMBL/GenBank/DDBJ whole genome shotgun (WGS) entry which is preliminary data.</text>
</comment>
<dbReference type="NCBIfam" id="NF010733">
    <property type="entry name" value="PRK14135.1"/>
    <property type="match status" value="1"/>
</dbReference>
<comment type="subcellular location">
    <subcellularLocation>
        <location evidence="2 6">Cytoplasm</location>
    </subcellularLocation>
</comment>
<evidence type="ECO:0000256" key="6">
    <source>
        <dbReference type="HAMAP-Rule" id="MF_01114"/>
    </source>
</evidence>
<evidence type="ECO:0000256" key="3">
    <source>
        <dbReference type="ARBA" id="ARBA00009695"/>
    </source>
</evidence>
<keyword evidence="5 6" id="KW-0963">Cytoplasm</keyword>
<evidence type="ECO:0000259" key="7">
    <source>
        <dbReference type="Pfam" id="PF02631"/>
    </source>
</evidence>
<proteinExistence type="inferred from homology"/>
<dbReference type="EMBL" id="JAJJVO010000031">
    <property type="protein sequence ID" value="MCC9273008.1"/>
    <property type="molecule type" value="Genomic_DNA"/>
</dbReference>
<feature type="domain" description="RecX third three-helical" evidence="8">
    <location>
        <begin position="156"/>
        <end position="202"/>
    </location>
</feature>
<evidence type="ECO:0000256" key="5">
    <source>
        <dbReference type="ARBA" id="ARBA00022490"/>
    </source>
</evidence>
<evidence type="ECO:0000259" key="9">
    <source>
        <dbReference type="Pfam" id="PF21982"/>
    </source>
</evidence>
<dbReference type="Pfam" id="PF21981">
    <property type="entry name" value="RecX_HTH3"/>
    <property type="match status" value="2"/>
</dbReference>
<dbReference type="HAMAP" id="MF_01114">
    <property type="entry name" value="RecX"/>
    <property type="match status" value="1"/>
</dbReference>
<dbReference type="GO" id="GO:0006282">
    <property type="term" value="P:regulation of DNA repair"/>
    <property type="evidence" value="ECO:0007669"/>
    <property type="project" value="UniProtKB-UniRule"/>
</dbReference>
<dbReference type="InterPro" id="IPR053924">
    <property type="entry name" value="RecX_HTH_2nd"/>
</dbReference>
<evidence type="ECO:0000259" key="8">
    <source>
        <dbReference type="Pfam" id="PF21981"/>
    </source>
</evidence>
<feature type="domain" description="RecX first three-helical" evidence="9">
    <location>
        <begin position="64"/>
        <end position="101"/>
    </location>
</feature>
<protein>
    <recommendedName>
        <fullName evidence="4 6">Regulatory protein RecX</fullName>
    </recommendedName>
</protein>
<dbReference type="PANTHER" id="PTHR33602">
    <property type="entry name" value="REGULATORY PROTEIN RECX FAMILY PROTEIN"/>
    <property type="match status" value="1"/>
</dbReference>
<comment type="similarity">
    <text evidence="3 6">Belongs to the RecX family.</text>
</comment>
<evidence type="ECO:0000256" key="2">
    <source>
        <dbReference type="ARBA" id="ARBA00004496"/>
    </source>
</evidence>
<evidence type="ECO:0000256" key="1">
    <source>
        <dbReference type="ARBA" id="ARBA00003529"/>
    </source>
</evidence>
<dbReference type="Gene3D" id="1.10.10.10">
    <property type="entry name" value="Winged helix-like DNA-binding domain superfamily/Winged helix DNA-binding domain"/>
    <property type="match status" value="4"/>
</dbReference>
<comment type="function">
    <text evidence="1 6">Modulates RecA activity.</text>
</comment>
<dbReference type="PANTHER" id="PTHR33602:SF1">
    <property type="entry name" value="REGULATORY PROTEIN RECX FAMILY PROTEIN"/>
    <property type="match status" value="1"/>
</dbReference>
<evidence type="ECO:0000313" key="10">
    <source>
        <dbReference type="EMBL" id="MCC9273008.1"/>
    </source>
</evidence>